<dbReference type="InterPro" id="IPR020845">
    <property type="entry name" value="AMP-binding_CS"/>
</dbReference>
<dbReference type="Pfam" id="PF23562">
    <property type="entry name" value="AMP-binding_C_3"/>
    <property type="match status" value="1"/>
</dbReference>
<evidence type="ECO:0000256" key="1">
    <source>
        <dbReference type="ARBA" id="ARBA00022741"/>
    </source>
</evidence>
<dbReference type="AlphaFoldDB" id="F2IHB3"/>
<dbReference type="STRING" id="755732.Fluta_0664"/>
<evidence type="ECO:0000259" key="3">
    <source>
        <dbReference type="Pfam" id="PF00501"/>
    </source>
</evidence>
<dbReference type="InterPro" id="IPR042099">
    <property type="entry name" value="ANL_N_sf"/>
</dbReference>
<dbReference type="Gene3D" id="3.40.50.12780">
    <property type="entry name" value="N-terminal domain of ligase-like"/>
    <property type="match status" value="1"/>
</dbReference>
<dbReference type="HOGENOM" id="CLU_000022_45_5_10"/>
<keyword evidence="2" id="KW-0067">ATP-binding</keyword>
<proteinExistence type="predicted"/>
<gene>
    <name evidence="4" type="ordered locus">Fluta_0664</name>
</gene>
<dbReference type="KEGG" id="fte:Fluta_0664"/>
<dbReference type="SUPFAM" id="SSF56801">
    <property type="entry name" value="Acetyl-CoA synthetase-like"/>
    <property type="match status" value="1"/>
</dbReference>
<reference evidence="5" key="2">
    <citation type="submission" date="2011-02" db="EMBL/GenBank/DDBJ databases">
        <title>The complete genome of Fluviicola taffensis DSM 16823.</title>
        <authorList>
            <consortium name="US DOE Joint Genome Institute (JGI-PGF)"/>
            <person name="Lucas S."/>
            <person name="Copeland A."/>
            <person name="Lapidus A."/>
            <person name="Bruce D."/>
            <person name="Goodwin L."/>
            <person name="Pitluck S."/>
            <person name="Kyrpides N."/>
            <person name="Mavromatis K."/>
            <person name="Ivanova N."/>
            <person name="Mikhailova N."/>
            <person name="Pagani I."/>
            <person name="Chertkov O."/>
            <person name="Detter J.C."/>
            <person name="Han C."/>
            <person name="Tapia R."/>
            <person name="Land M."/>
            <person name="Hauser L."/>
            <person name="Markowitz V."/>
            <person name="Cheng J.-F."/>
            <person name="Hugenholtz P."/>
            <person name="Woyke T."/>
            <person name="Wu D."/>
            <person name="Tindall B."/>
            <person name="Pomrenke H.G."/>
            <person name="Brambilla E."/>
            <person name="Klenk H.-P."/>
            <person name="Eisen J.A."/>
        </authorList>
    </citation>
    <scope>NUCLEOTIDE SEQUENCE [LARGE SCALE GENOMIC DNA]</scope>
    <source>
        <strain evidence="5">DSM 16823 / RW262 / RW262</strain>
    </source>
</reference>
<sequence length="595" mass="66616">MSAITTDMNDVKRLFDVPAYQLNKFPNAAMFVTKMEGNWVPMTTDEFVALANQISKGLVELGISVGEKVAIVSPNRVEWNILDIAIQQVGAIVVPIYPNISENDYVYIFNDAGIKHAFVGGIDLAHKIQGVASKISSLEKIFTFDKMDGFAHYKELVELGANLPQNTITQLKANVRNEDLATIIYTSGTTGNPKGVMLSHNNLLSNVLACKPSIPADENSRVLTFLPVCHVYERMLHYLYMYCGSSIYFAESMDTIGENIKEVKPHVFTAVPRLLEKVFDKIMAKGDELKGFKRRIFFWAIAVAEKYDTVGMGFWYNFKLSIARKLVFSKWREVLGGEVTAIASGSAALQPRLAQIFLAAGIPVLEGYGLTETSPVISVNCLKKGIRIGTVGPLIDGVKVKIAEDGEILVKGPNVMMGYYNLPDKTEEAIDQQDWFHTGDIGMFVEDKFLKITDRKKEIFKTSGGKYIIPQAMENKFKESRFIEQMVVLGEGQKFPAALIVPSFSFIKEWATRKQIDVSKATNEEIAANPQVIERIQQEVDKFNAGFGHWEMIKKFHLLPKELTTEGGELTPTLKLKRKIINEKFEAIIKGFYTE</sequence>
<keyword evidence="4" id="KW-0436">Ligase</keyword>
<dbReference type="GO" id="GO:0005524">
    <property type="term" value="F:ATP binding"/>
    <property type="evidence" value="ECO:0007669"/>
    <property type="project" value="UniProtKB-KW"/>
</dbReference>
<dbReference type="InterPro" id="IPR000873">
    <property type="entry name" value="AMP-dep_synth/lig_dom"/>
</dbReference>
<dbReference type="GO" id="GO:0004467">
    <property type="term" value="F:long-chain fatty acid-CoA ligase activity"/>
    <property type="evidence" value="ECO:0007669"/>
    <property type="project" value="UniProtKB-EC"/>
</dbReference>
<dbReference type="EMBL" id="CP002542">
    <property type="protein sequence ID" value="AEA42668.1"/>
    <property type="molecule type" value="Genomic_DNA"/>
</dbReference>
<feature type="domain" description="AMP-dependent synthetase/ligase" evidence="3">
    <location>
        <begin position="21"/>
        <end position="420"/>
    </location>
</feature>
<dbReference type="CDD" id="cd05907">
    <property type="entry name" value="VL_LC_FACS_like"/>
    <property type="match status" value="1"/>
</dbReference>
<dbReference type="PROSITE" id="PS00455">
    <property type="entry name" value="AMP_BINDING"/>
    <property type="match status" value="1"/>
</dbReference>
<keyword evidence="5" id="KW-1185">Reference proteome</keyword>
<evidence type="ECO:0000256" key="2">
    <source>
        <dbReference type="ARBA" id="ARBA00022840"/>
    </source>
</evidence>
<dbReference type="Pfam" id="PF00501">
    <property type="entry name" value="AMP-binding"/>
    <property type="match status" value="1"/>
</dbReference>
<accession>F2IHB3</accession>
<dbReference type="EC" id="6.2.1.3" evidence="4"/>
<keyword evidence="1" id="KW-0547">Nucleotide-binding</keyword>
<dbReference type="Proteomes" id="UP000007463">
    <property type="component" value="Chromosome"/>
</dbReference>
<dbReference type="PANTHER" id="PTHR43272">
    <property type="entry name" value="LONG-CHAIN-FATTY-ACID--COA LIGASE"/>
    <property type="match status" value="1"/>
</dbReference>
<organism evidence="4 5">
    <name type="scientific">Fluviicola taffensis (strain DSM 16823 / NCIMB 13979 / RW262)</name>
    <dbReference type="NCBI Taxonomy" id="755732"/>
    <lineage>
        <taxon>Bacteria</taxon>
        <taxon>Pseudomonadati</taxon>
        <taxon>Bacteroidota</taxon>
        <taxon>Flavobacteriia</taxon>
        <taxon>Flavobacteriales</taxon>
        <taxon>Crocinitomicaceae</taxon>
        <taxon>Fluviicola</taxon>
    </lineage>
</organism>
<evidence type="ECO:0000313" key="4">
    <source>
        <dbReference type="EMBL" id="AEA42668.1"/>
    </source>
</evidence>
<dbReference type="eggNOG" id="COG1022">
    <property type="taxonomic scope" value="Bacteria"/>
</dbReference>
<dbReference type="PRINTS" id="PR00154">
    <property type="entry name" value="AMPBINDING"/>
</dbReference>
<dbReference type="PANTHER" id="PTHR43272:SF33">
    <property type="entry name" value="AMP-BINDING DOMAIN-CONTAINING PROTEIN-RELATED"/>
    <property type="match status" value="1"/>
</dbReference>
<reference evidence="4 5" key="1">
    <citation type="journal article" date="2011" name="Stand. Genomic Sci.">
        <title>Complete genome sequence of the gliding freshwater bacterium Fluviicola taffensis type strain (RW262).</title>
        <authorList>
            <person name="Woyke T."/>
            <person name="Chertkov O."/>
            <person name="Lapidus A."/>
            <person name="Nolan M."/>
            <person name="Lucas S."/>
            <person name="Del Rio T.G."/>
            <person name="Tice H."/>
            <person name="Cheng J.F."/>
            <person name="Tapia R."/>
            <person name="Han C."/>
            <person name="Goodwin L."/>
            <person name="Pitluck S."/>
            <person name="Liolios K."/>
            <person name="Pagani I."/>
            <person name="Ivanova N."/>
            <person name="Huntemann M."/>
            <person name="Mavromatis K."/>
            <person name="Mikhailova N."/>
            <person name="Pati A."/>
            <person name="Chen A."/>
            <person name="Palaniappan K."/>
            <person name="Land M."/>
            <person name="Hauser L."/>
            <person name="Brambilla E.M."/>
            <person name="Rohde M."/>
            <person name="Mwirichia R."/>
            <person name="Sikorski J."/>
            <person name="Tindall B.J."/>
            <person name="Goker M."/>
            <person name="Bristow J."/>
            <person name="Eisen J.A."/>
            <person name="Markowitz V."/>
            <person name="Hugenholtz P."/>
            <person name="Klenk H.P."/>
            <person name="Kyrpides N.C."/>
        </authorList>
    </citation>
    <scope>NUCLEOTIDE SEQUENCE [LARGE SCALE GENOMIC DNA]</scope>
    <source>
        <strain evidence="5">DSM 16823 / RW262 / RW262</strain>
    </source>
</reference>
<evidence type="ECO:0000313" key="5">
    <source>
        <dbReference type="Proteomes" id="UP000007463"/>
    </source>
</evidence>
<dbReference type="InterPro" id="IPR020459">
    <property type="entry name" value="AMP-binding"/>
</dbReference>
<dbReference type="GO" id="GO:0016020">
    <property type="term" value="C:membrane"/>
    <property type="evidence" value="ECO:0007669"/>
    <property type="project" value="TreeGrafter"/>
</dbReference>
<protein>
    <submittedName>
        <fullName evidence="4">Long-chain-fatty-acid--CoA ligase</fullName>
        <ecNumber evidence="4">6.2.1.3</ecNumber>
    </submittedName>
</protein>
<name>F2IHB3_FLUTR</name>